<organism evidence="2 3">
    <name type="scientific">Aristolochia fimbriata</name>
    <name type="common">White veined hardy Dutchman's pipe vine</name>
    <dbReference type="NCBI Taxonomy" id="158543"/>
    <lineage>
        <taxon>Eukaryota</taxon>
        <taxon>Viridiplantae</taxon>
        <taxon>Streptophyta</taxon>
        <taxon>Embryophyta</taxon>
        <taxon>Tracheophyta</taxon>
        <taxon>Spermatophyta</taxon>
        <taxon>Magnoliopsida</taxon>
        <taxon>Magnoliidae</taxon>
        <taxon>Piperales</taxon>
        <taxon>Aristolochiaceae</taxon>
        <taxon>Aristolochia</taxon>
    </lineage>
</organism>
<keyword evidence="1" id="KW-0677">Repeat</keyword>
<protein>
    <recommendedName>
        <fullName evidence="4">Pentatricopeptide repeat-containing protein</fullName>
    </recommendedName>
</protein>
<dbReference type="Gene3D" id="1.25.40.10">
    <property type="entry name" value="Tetratricopeptide repeat domain"/>
    <property type="match status" value="1"/>
</dbReference>
<dbReference type="AlphaFoldDB" id="A0AAV7EV31"/>
<proteinExistence type="predicted"/>
<reference evidence="2 3" key="1">
    <citation type="submission" date="2021-07" db="EMBL/GenBank/DDBJ databases">
        <title>The Aristolochia fimbriata genome: insights into angiosperm evolution, floral development and chemical biosynthesis.</title>
        <authorList>
            <person name="Jiao Y."/>
        </authorList>
    </citation>
    <scope>NUCLEOTIDE SEQUENCE [LARGE SCALE GENOMIC DNA]</scope>
    <source>
        <strain evidence="2">IBCAS-2021</strain>
        <tissue evidence="2">Leaf</tissue>
    </source>
</reference>
<dbReference type="EMBL" id="JAINDJ010000003">
    <property type="protein sequence ID" value="KAG9452578.1"/>
    <property type="molecule type" value="Genomic_DNA"/>
</dbReference>
<dbReference type="InterPro" id="IPR011990">
    <property type="entry name" value="TPR-like_helical_dom_sf"/>
</dbReference>
<dbReference type="Proteomes" id="UP000825729">
    <property type="component" value="Unassembled WGS sequence"/>
</dbReference>
<evidence type="ECO:0000313" key="3">
    <source>
        <dbReference type="Proteomes" id="UP000825729"/>
    </source>
</evidence>
<evidence type="ECO:0008006" key="4">
    <source>
        <dbReference type="Google" id="ProtNLM"/>
    </source>
</evidence>
<dbReference type="PANTHER" id="PTHR47447:SF28">
    <property type="entry name" value="PENTACOTRIPEPTIDE-REPEAT REGION OF PRORP DOMAIN-CONTAINING PROTEIN"/>
    <property type="match status" value="1"/>
</dbReference>
<evidence type="ECO:0000313" key="2">
    <source>
        <dbReference type="EMBL" id="KAG9452578.1"/>
    </source>
</evidence>
<accession>A0AAV7EV31</accession>
<keyword evidence="3" id="KW-1185">Reference proteome</keyword>
<gene>
    <name evidence="2" type="ORF">H6P81_005482</name>
</gene>
<comment type="caution">
    <text evidence="2">The sequence shown here is derived from an EMBL/GenBank/DDBJ whole genome shotgun (WGS) entry which is preliminary data.</text>
</comment>
<dbReference type="PANTHER" id="PTHR47447">
    <property type="entry name" value="OS03G0856100 PROTEIN"/>
    <property type="match status" value="1"/>
</dbReference>
<evidence type="ECO:0000256" key="1">
    <source>
        <dbReference type="ARBA" id="ARBA00022737"/>
    </source>
</evidence>
<sequence>MKVQLSSLFKHARQASSPASYAKPVKVPSNVRSSVPSEVSPGTAGLQNSIALFREELLTTPLPSVYKFNSMLKAISKSKHHLVVVSLCRQMHSSGGSLDFYTLNILLTSFSQLGYASYAFAVFGGILKWGHSPDVLTFTLLNQALCVEDDTGS</sequence>
<name>A0AAV7EV31_ARIFI</name>